<gene>
    <name evidence="2" type="ORF">AFERRI_10242</name>
    <name evidence="1" type="ORF">AFERRI_110037</name>
</gene>
<dbReference type="AlphaFoldDB" id="A0A060UPZ0"/>
<reference evidence="1" key="2">
    <citation type="submission" date="2014-07" db="EMBL/GenBank/DDBJ databases">
        <title>Initial genome analysis of the psychrotolerant acidophile Acidithiobacillus ferrivorans CF27: insights into iron and sulfur oxidation pathways and into biofilm formation.</title>
        <authorList>
            <person name="Talla E."/>
            <person name="Hedrich S."/>
            <person name="Mangenot S."/>
            <person name="Ji B."/>
            <person name="Johnson D.B."/>
            <person name="Barbe V."/>
            <person name="Bonnefoy V."/>
        </authorList>
    </citation>
    <scope>NUCLEOTIDE SEQUENCE [LARGE SCALE GENOMIC DNA]</scope>
    <source>
        <strain evidence="1">CF27</strain>
    </source>
</reference>
<evidence type="ECO:0000313" key="3">
    <source>
        <dbReference type="Proteomes" id="UP000193925"/>
    </source>
</evidence>
<organism evidence="1">
    <name type="scientific">Acidithiobacillus ferrivorans</name>
    <dbReference type="NCBI Taxonomy" id="160808"/>
    <lineage>
        <taxon>Bacteria</taxon>
        <taxon>Pseudomonadati</taxon>
        <taxon>Pseudomonadota</taxon>
        <taxon>Acidithiobacillia</taxon>
        <taxon>Acidithiobacillales</taxon>
        <taxon>Acidithiobacillaceae</taxon>
        <taxon>Acidithiobacillus</taxon>
    </lineage>
</organism>
<dbReference type="Proteomes" id="UP000193925">
    <property type="component" value="Chromosome AFERRI"/>
</dbReference>
<proteinExistence type="predicted"/>
<keyword evidence="3" id="KW-1185">Reference proteome</keyword>
<evidence type="ECO:0000313" key="2">
    <source>
        <dbReference type="EMBL" id="SMH64209.1"/>
    </source>
</evidence>
<reference evidence="2 3" key="3">
    <citation type="submission" date="2017-03" db="EMBL/GenBank/DDBJ databases">
        <authorList>
            <person name="Regsiter A."/>
            <person name="William W."/>
        </authorList>
    </citation>
    <scope>NUCLEOTIDE SEQUENCE [LARGE SCALE GENOMIC DNA]</scope>
    <source>
        <strain evidence="2">PRJEB5721</strain>
    </source>
</reference>
<name>A0A060UPZ0_9PROT</name>
<accession>A0A060UPZ0</accession>
<evidence type="ECO:0000313" key="1">
    <source>
        <dbReference type="EMBL" id="CDQ08873.1"/>
    </source>
</evidence>
<dbReference type="EMBL" id="LT841305">
    <property type="protein sequence ID" value="SMH64209.1"/>
    <property type="molecule type" value="Genomic_DNA"/>
</dbReference>
<reference evidence="1" key="1">
    <citation type="submission" date="2014-03" db="EMBL/GenBank/DDBJ databases">
        <authorList>
            <person name="Genoscope - CEA"/>
        </authorList>
    </citation>
    <scope>NUCLEOTIDE SEQUENCE [LARGE SCALE GENOMIC DNA]</scope>
    <source>
        <strain evidence="1">CF27</strain>
    </source>
</reference>
<sequence>MFKGISYFLKENSYGVPGVKVVVASLEWRKW</sequence>
<dbReference type="EMBL" id="CCCS020000003">
    <property type="protein sequence ID" value="CDQ08873.1"/>
    <property type="molecule type" value="Genomic_DNA"/>
</dbReference>
<protein>
    <submittedName>
        <fullName evidence="1">Uncharacterized protein</fullName>
    </submittedName>
</protein>